<dbReference type="EMBL" id="BQNB010010072">
    <property type="protein sequence ID" value="GJS72328.1"/>
    <property type="molecule type" value="Genomic_DNA"/>
</dbReference>
<gene>
    <name evidence="1" type="ORF">Tco_0705169</name>
</gene>
<name>A0ABQ4Y3T9_9ASTR</name>
<dbReference type="PANTHER" id="PTHR45023">
    <property type="match status" value="1"/>
</dbReference>
<reference evidence="1" key="1">
    <citation type="journal article" date="2022" name="Int. J. Mol. Sci.">
        <title>Draft Genome of Tanacetum Coccineum: Genomic Comparison of Closely Related Tanacetum-Family Plants.</title>
        <authorList>
            <person name="Yamashiro T."/>
            <person name="Shiraishi A."/>
            <person name="Nakayama K."/>
            <person name="Satake H."/>
        </authorList>
    </citation>
    <scope>NUCLEOTIDE SEQUENCE</scope>
</reference>
<evidence type="ECO:0000313" key="1">
    <source>
        <dbReference type="EMBL" id="GJS72328.1"/>
    </source>
</evidence>
<keyword evidence="2" id="KW-1185">Reference proteome</keyword>
<feature type="non-terminal residue" evidence="1">
    <location>
        <position position="283"/>
    </location>
</feature>
<comment type="caution">
    <text evidence="1">The sequence shown here is derived from an EMBL/GenBank/DDBJ whole genome shotgun (WGS) entry which is preliminary data.</text>
</comment>
<sequence>MYRLTYESPAPSPKPNQWYSPLNHINLNMDMENLFNTQDYYAGQGSCQGSSGNHEFYMGQDYSMGHGSAPGSTPVKDDSPDEEVAAPIKTKKVSTRCQKSITIKNKEPPKPWTTAKDVVLCQVWCDVSENNITGNAMKSRGFWLKVVEYFEKETGSDSCGYDAIVSKWQNRVCPRIGAFCVVFNNVQRRNESGSCDLTVYQKVCAEYAFKYNHDFTLEPCWAILRDHLLENNVSSSVAADVASNSSLVGNGSLDSLASYSVVNMCYVGLGPVGREVMLTLRIQ</sequence>
<evidence type="ECO:0000313" key="2">
    <source>
        <dbReference type="Proteomes" id="UP001151760"/>
    </source>
</evidence>
<organism evidence="1 2">
    <name type="scientific">Tanacetum coccineum</name>
    <dbReference type="NCBI Taxonomy" id="301880"/>
    <lineage>
        <taxon>Eukaryota</taxon>
        <taxon>Viridiplantae</taxon>
        <taxon>Streptophyta</taxon>
        <taxon>Embryophyta</taxon>
        <taxon>Tracheophyta</taxon>
        <taxon>Spermatophyta</taxon>
        <taxon>Magnoliopsida</taxon>
        <taxon>eudicotyledons</taxon>
        <taxon>Gunneridae</taxon>
        <taxon>Pentapetalae</taxon>
        <taxon>asterids</taxon>
        <taxon>campanulids</taxon>
        <taxon>Asterales</taxon>
        <taxon>Asteraceae</taxon>
        <taxon>Asteroideae</taxon>
        <taxon>Anthemideae</taxon>
        <taxon>Anthemidinae</taxon>
        <taxon>Tanacetum</taxon>
    </lineage>
</organism>
<proteinExistence type="predicted"/>
<dbReference type="Proteomes" id="UP001151760">
    <property type="component" value="Unassembled WGS sequence"/>
</dbReference>
<protein>
    <submittedName>
        <fullName evidence="1">Uncharacterized protein</fullName>
    </submittedName>
</protein>
<accession>A0ABQ4Y3T9</accession>
<reference evidence="1" key="2">
    <citation type="submission" date="2022-01" db="EMBL/GenBank/DDBJ databases">
        <authorList>
            <person name="Yamashiro T."/>
            <person name="Shiraishi A."/>
            <person name="Satake H."/>
            <person name="Nakayama K."/>
        </authorList>
    </citation>
    <scope>NUCLEOTIDE SEQUENCE</scope>
</reference>
<dbReference type="PANTHER" id="PTHR45023:SF4">
    <property type="entry name" value="GLYCINE-RICH PROTEIN-RELATED"/>
    <property type="match status" value="1"/>
</dbReference>